<dbReference type="AlphaFoldDB" id="X0TXL2"/>
<accession>X0TXL2</accession>
<feature type="non-terminal residue" evidence="1">
    <location>
        <position position="257"/>
    </location>
</feature>
<name>X0TXL2_9ZZZZ</name>
<protein>
    <submittedName>
        <fullName evidence="1">Uncharacterized protein</fullName>
    </submittedName>
</protein>
<reference evidence="1" key="1">
    <citation type="journal article" date="2014" name="Front. Microbiol.">
        <title>High frequency of phylogenetically diverse reductive dehalogenase-homologous genes in deep subseafloor sedimentary metagenomes.</title>
        <authorList>
            <person name="Kawai M."/>
            <person name="Futagami T."/>
            <person name="Toyoda A."/>
            <person name="Takaki Y."/>
            <person name="Nishi S."/>
            <person name="Hori S."/>
            <person name="Arai W."/>
            <person name="Tsubouchi T."/>
            <person name="Morono Y."/>
            <person name="Uchiyama I."/>
            <person name="Ito T."/>
            <person name="Fujiyama A."/>
            <person name="Inagaki F."/>
            <person name="Takami H."/>
        </authorList>
    </citation>
    <scope>NUCLEOTIDE SEQUENCE</scope>
    <source>
        <strain evidence="1">Expedition CK06-06</strain>
    </source>
</reference>
<organism evidence="1">
    <name type="scientific">marine sediment metagenome</name>
    <dbReference type="NCBI Taxonomy" id="412755"/>
    <lineage>
        <taxon>unclassified sequences</taxon>
        <taxon>metagenomes</taxon>
        <taxon>ecological metagenomes</taxon>
    </lineage>
</organism>
<evidence type="ECO:0000313" key="1">
    <source>
        <dbReference type="EMBL" id="GAF92877.1"/>
    </source>
</evidence>
<proteinExistence type="predicted"/>
<gene>
    <name evidence="1" type="ORF">S01H1_21191</name>
</gene>
<comment type="caution">
    <text evidence="1">The sequence shown here is derived from an EMBL/GenBank/DDBJ whole genome shotgun (WGS) entry which is preliminary data.</text>
</comment>
<sequence>ALRETSGATDKLIYKTLDTQDNQDAGFNADTSYRVTLTYATGDPTIALLVEPTLPNGNNVISIGHVRKTTGGVVHFLNSGQRLQDGVEKLHRRAKDSRTIELVDGCTISYSSTDYMDIASGVVYEGINRFTPFSTGAFQSSGTDTFTYVGQSTGTPSWHYTTGQSVIDYANYDDGDTGLHAITVGQYGCHWVYLNPDDKDVFVVYGRDSYKLAEAQVADAPTIPDLVNDFTVLLGCIIAPQAGSTFTTVQMKGEFRP</sequence>
<feature type="non-terminal residue" evidence="1">
    <location>
        <position position="1"/>
    </location>
</feature>
<dbReference type="EMBL" id="BARS01011708">
    <property type="protein sequence ID" value="GAF92877.1"/>
    <property type="molecule type" value="Genomic_DNA"/>
</dbReference>